<dbReference type="AlphaFoldDB" id="A0A0F7ZSF1"/>
<dbReference type="Pfam" id="PF20209">
    <property type="entry name" value="DUF6570"/>
    <property type="match status" value="1"/>
</dbReference>
<evidence type="ECO:0000259" key="1">
    <source>
        <dbReference type="Pfam" id="PF20209"/>
    </source>
</evidence>
<sequence length="181" mass="20255">MRWRGRLSPSLLRATGTIQECEVCLPPHEGAGVDACRECRVSLDSGRLPKACSVNNMAIGCEHRYPEELDSLSPVEERLIALHTPFGFITKFTVDSKTPSGINYRKHMKAMPISVAWEDDSTPAAFRSTDGRRWARNDPLSSVQWAVGYFQVNNRGRCRDCLGDATDLMLRDTTLRVNVAQ</sequence>
<evidence type="ECO:0000313" key="3">
    <source>
        <dbReference type="Proteomes" id="UP000054481"/>
    </source>
</evidence>
<feature type="domain" description="DUF6570" evidence="1">
    <location>
        <begin position="46"/>
        <end position="110"/>
    </location>
</feature>
<gene>
    <name evidence="2" type="ORF">HIM_09326</name>
</gene>
<protein>
    <recommendedName>
        <fullName evidence="1">DUF6570 domain-containing protein</fullName>
    </recommendedName>
</protein>
<dbReference type="InterPro" id="IPR046700">
    <property type="entry name" value="DUF6570"/>
</dbReference>
<dbReference type="OrthoDB" id="4847173at2759"/>
<evidence type="ECO:0000313" key="2">
    <source>
        <dbReference type="EMBL" id="KJZ71253.1"/>
    </source>
</evidence>
<keyword evidence="3" id="KW-1185">Reference proteome</keyword>
<accession>A0A0F7ZSF1</accession>
<name>A0A0F7ZSF1_9HYPO</name>
<reference evidence="2 3" key="1">
    <citation type="journal article" date="2014" name="Genome Biol. Evol.">
        <title>Comparative genomics and transcriptomics analyses reveal divergent lifestyle features of nematode endoparasitic fungus Hirsutella minnesotensis.</title>
        <authorList>
            <person name="Lai Y."/>
            <person name="Liu K."/>
            <person name="Zhang X."/>
            <person name="Zhang X."/>
            <person name="Li K."/>
            <person name="Wang N."/>
            <person name="Shu C."/>
            <person name="Wu Y."/>
            <person name="Wang C."/>
            <person name="Bushley K.E."/>
            <person name="Xiang M."/>
            <person name="Liu X."/>
        </authorList>
    </citation>
    <scope>NUCLEOTIDE SEQUENCE [LARGE SCALE GENOMIC DNA]</scope>
    <source>
        <strain evidence="2 3">3608</strain>
    </source>
</reference>
<dbReference type="EMBL" id="KQ030581">
    <property type="protein sequence ID" value="KJZ71253.1"/>
    <property type="molecule type" value="Genomic_DNA"/>
</dbReference>
<dbReference type="Proteomes" id="UP000054481">
    <property type="component" value="Unassembled WGS sequence"/>
</dbReference>
<organism evidence="2 3">
    <name type="scientific">Hirsutella minnesotensis 3608</name>
    <dbReference type="NCBI Taxonomy" id="1043627"/>
    <lineage>
        <taxon>Eukaryota</taxon>
        <taxon>Fungi</taxon>
        <taxon>Dikarya</taxon>
        <taxon>Ascomycota</taxon>
        <taxon>Pezizomycotina</taxon>
        <taxon>Sordariomycetes</taxon>
        <taxon>Hypocreomycetidae</taxon>
        <taxon>Hypocreales</taxon>
        <taxon>Ophiocordycipitaceae</taxon>
        <taxon>Hirsutella</taxon>
    </lineage>
</organism>
<proteinExistence type="predicted"/>